<comment type="caution">
    <text evidence="2">The sequence shown here is derived from an EMBL/GenBank/DDBJ whole genome shotgun (WGS) entry which is preliminary data.</text>
</comment>
<name>A0A542DJM7_AMYCI</name>
<proteinExistence type="predicted"/>
<reference evidence="2 3" key="1">
    <citation type="submission" date="2019-06" db="EMBL/GenBank/DDBJ databases">
        <title>Sequencing the genomes of 1000 actinobacteria strains.</title>
        <authorList>
            <person name="Klenk H.-P."/>
        </authorList>
    </citation>
    <scope>NUCLEOTIDE SEQUENCE [LARGE SCALE GENOMIC DNA]</scope>
    <source>
        <strain evidence="2 3">DSM 45679</strain>
    </source>
</reference>
<keyword evidence="1" id="KW-0732">Signal</keyword>
<dbReference type="AlphaFoldDB" id="A0A542DJM7"/>
<gene>
    <name evidence="2" type="ORF">FB471_3049</name>
</gene>
<dbReference type="RefSeq" id="WP_141998907.1">
    <property type="nucleotide sequence ID" value="NZ_VFML01000001.1"/>
</dbReference>
<evidence type="ECO:0000313" key="3">
    <source>
        <dbReference type="Proteomes" id="UP000320876"/>
    </source>
</evidence>
<dbReference type="EMBL" id="VFML01000001">
    <property type="protein sequence ID" value="TQJ03293.1"/>
    <property type="molecule type" value="Genomic_DNA"/>
</dbReference>
<dbReference type="OrthoDB" id="3589247at2"/>
<evidence type="ECO:0000256" key="1">
    <source>
        <dbReference type="SAM" id="SignalP"/>
    </source>
</evidence>
<organism evidence="2 3">
    <name type="scientific">Amycolatopsis cihanbeyliensis</name>
    <dbReference type="NCBI Taxonomy" id="1128664"/>
    <lineage>
        <taxon>Bacteria</taxon>
        <taxon>Bacillati</taxon>
        <taxon>Actinomycetota</taxon>
        <taxon>Actinomycetes</taxon>
        <taxon>Pseudonocardiales</taxon>
        <taxon>Pseudonocardiaceae</taxon>
        <taxon>Amycolatopsis</taxon>
    </lineage>
</organism>
<dbReference type="Proteomes" id="UP000320876">
    <property type="component" value="Unassembled WGS sequence"/>
</dbReference>
<accession>A0A542DJM7</accession>
<feature type="chain" id="PRO_5022075944" description="Regulator of septum formation" evidence="1">
    <location>
        <begin position="23"/>
        <end position="369"/>
    </location>
</feature>
<evidence type="ECO:0008006" key="4">
    <source>
        <dbReference type="Google" id="ProtNLM"/>
    </source>
</evidence>
<protein>
    <recommendedName>
        <fullName evidence="4">Regulator of septum formation</fullName>
    </recommendedName>
</protein>
<keyword evidence="3" id="KW-1185">Reference proteome</keyword>
<evidence type="ECO:0000313" key="2">
    <source>
        <dbReference type="EMBL" id="TQJ03293.1"/>
    </source>
</evidence>
<sequence>MTKRAGWLLACCLGLLVHTACSDEGTPVEAVQSGQPERSAPERPKDRNAAALGAALGALDTCALLGKGKSEPGRRACSVTGGDNETVEVKVGEWPPRKRWSALPIELAGKRAYQLRHQLSHLPMGCSMAAPLSFRIVVEFEYRHVSFGPEQEDHCARLRGVAEDGMRRLIAIPGMDGFLFAPEENDTGALGACVHLDEPGAAEECEPARPVRVPEKVDRLLALGSADPNVACAAFAGAVRRLHGTSLKPVVHRGICHFVQAGHRVQLDAGFGVLDSSPAECGTPAERFRDRAETTLGGRPAVTFRTRAGSSYHLCVSPHGDLRRAGTVSFGVTVLGERGVQTLSEPALPEREADKAHAVVAHMLAEHAR</sequence>
<feature type="signal peptide" evidence="1">
    <location>
        <begin position="1"/>
        <end position="22"/>
    </location>
</feature>